<name>A0A5M6ZFU6_9PROT</name>
<comment type="caution">
    <text evidence="3">The sequence shown here is derived from an EMBL/GenBank/DDBJ whole genome shotgun (WGS) entry which is preliminary data.</text>
</comment>
<accession>A0A5M6ZFU6</accession>
<organism evidence="3 4">
    <name type="scientific">Alkalicaulis satelles</name>
    <dbReference type="NCBI Taxonomy" id="2609175"/>
    <lineage>
        <taxon>Bacteria</taxon>
        <taxon>Pseudomonadati</taxon>
        <taxon>Pseudomonadota</taxon>
        <taxon>Alphaproteobacteria</taxon>
        <taxon>Maricaulales</taxon>
        <taxon>Maricaulaceae</taxon>
        <taxon>Alkalicaulis</taxon>
    </lineage>
</organism>
<dbReference type="Proteomes" id="UP000325122">
    <property type="component" value="Unassembled WGS sequence"/>
</dbReference>
<protein>
    <submittedName>
        <fullName evidence="3">DUF3299 domain-containing protein</fullName>
    </submittedName>
</protein>
<evidence type="ECO:0000256" key="1">
    <source>
        <dbReference type="SAM" id="MobiDB-lite"/>
    </source>
</evidence>
<dbReference type="InterPro" id="IPR021727">
    <property type="entry name" value="DUF3299"/>
</dbReference>
<dbReference type="PROSITE" id="PS51257">
    <property type="entry name" value="PROKAR_LIPOPROTEIN"/>
    <property type="match status" value="1"/>
</dbReference>
<feature type="chain" id="PRO_5024424783" evidence="2">
    <location>
        <begin position="23"/>
        <end position="195"/>
    </location>
</feature>
<dbReference type="EMBL" id="VWOJ01000005">
    <property type="protein sequence ID" value="KAA5801111.1"/>
    <property type="molecule type" value="Genomic_DNA"/>
</dbReference>
<evidence type="ECO:0000313" key="4">
    <source>
        <dbReference type="Proteomes" id="UP000325122"/>
    </source>
</evidence>
<proteinExistence type="predicted"/>
<dbReference type="Pfam" id="PF11736">
    <property type="entry name" value="DUF3299"/>
    <property type="match status" value="1"/>
</dbReference>
<dbReference type="Gene3D" id="2.40.50.870">
    <property type="entry name" value="Protein of unknown function (DUF3299)"/>
    <property type="match status" value="1"/>
</dbReference>
<gene>
    <name evidence="3" type="ORF">F1654_13605</name>
</gene>
<evidence type="ECO:0000313" key="3">
    <source>
        <dbReference type="EMBL" id="KAA5801111.1"/>
    </source>
</evidence>
<evidence type="ECO:0000256" key="2">
    <source>
        <dbReference type="SAM" id="SignalP"/>
    </source>
</evidence>
<sequence length="195" mass="21028">MIRTLLAAACLGALALAGCSDAPERPPSTRAADLTPVDPSASAELLSWQDLIPDDELEAMLALNEGRRDPSLMSRFLNQEGLVDGQTGTFNVVEELEGLIVRMPGYLLPLEYEERGSAREFLFLPYHGACIHYPAPPPNQIVYLRSIDPIRFNALWDPGGGGGPRQSGGADTNGAPIPSSMTVRSVEPYRGGRPR</sequence>
<feature type="region of interest" description="Disordered" evidence="1">
    <location>
        <begin position="158"/>
        <end position="195"/>
    </location>
</feature>
<keyword evidence="2" id="KW-0732">Signal</keyword>
<reference evidence="3 4" key="1">
    <citation type="submission" date="2019-09" db="EMBL/GenBank/DDBJ databases">
        <authorList>
            <person name="Kevbrin V."/>
            <person name="Grouzdev D.S."/>
        </authorList>
    </citation>
    <scope>NUCLEOTIDE SEQUENCE [LARGE SCALE GENOMIC DNA]</scope>
    <source>
        <strain evidence="3 4">G-192</strain>
    </source>
</reference>
<keyword evidence="4" id="KW-1185">Reference proteome</keyword>
<dbReference type="AlphaFoldDB" id="A0A5M6ZFU6"/>
<feature type="signal peptide" evidence="2">
    <location>
        <begin position="1"/>
        <end position="22"/>
    </location>
</feature>